<comment type="subcellular location">
    <subcellularLocation>
        <location evidence="1">Cell membrane</location>
        <topology evidence="1">Multi-pass membrane protein</topology>
    </subcellularLocation>
</comment>
<feature type="transmembrane region" description="Helical" evidence="8">
    <location>
        <begin position="244"/>
        <end position="268"/>
    </location>
</feature>
<proteinExistence type="inferred from homology"/>
<comment type="similarity">
    <text evidence="2">Belongs to the ABC-2 integral membrane protein family.</text>
</comment>
<sequence length="389" mass="41869">MPAGTAQPGGRVYGGHGRRAPVNSLGRILAVAHKEFLQLARDRMTFGMIVMIPLVQLLLFGYAINTMVRNIPIAVVDLSGSAAARVIIEQVRVNQVVDIVSYLPTPQQAEAAVIAGEVRAALIFPRDLARRIASGATVGQWLVDGSDTTVSQVLLGLRNMPLRLDAGAPAGAYQASEPSFEVSLFFNPERRSAVNIVPGLTAIVLTMTMILFTSLALVRERELGNMELLITTPIHPLELMVGKLVPYTLVGLVQVVIILGLGHVIFAVPFAGGLGTLAIATLSFIAASLTLGLLLSTIARTQLQAMQLTVFILLPSILLSGFMFPYDAMPEVAQWIAEALPATHYVRLVRAVVLRGAELHQLSGDILWLCTFTLVVLLVATARFNKRLD</sequence>
<evidence type="ECO:0000256" key="4">
    <source>
        <dbReference type="ARBA" id="ARBA00022475"/>
    </source>
</evidence>
<keyword evidence="3" id="KW-0813">Transport</keyword>
<feature type="transmembrane region" description="Helical" evidence="8">
    <location>
        <begin position="196"/>
        <end position="218"/>
    </location>
</feature>
<evidence type="ECO:0000256" key="6">
    <source>
        <dbReference type="ARBA" id="ARBA00022989"/>
    </source>
</evidence>
<dbReference type="Pfam" id="PF12698">
    <property type="entry name" value="ABC2_membrane_3"/>
    <property type="match status" value="1"/>
</dbReference>
<dbReference type="GO" id="GO:0005886">
    <property type="term" value="C:plasma membrane"/>
    <property type="evidence" value="ECO:0007669"/>
    <property type="project" value="UniProtKB-SubCell"/>
</dbReference>
<keyword evidence="7 8" id="KW-0472">Membrane</keyword>
<keyword evidence="6 8" id="KW-1133">Transmembrane helix</keyword>
<evidence type="ECO:0000313" key="10">
    <source>
        <dbReference type="EMBL" id="TXS94416.1"/>
    </source>
</evidence>
<evidence type="ECO:0000256" key="5">
    <source>
        <dbReference type="ARBA" id="ARBA00022692"/>
    </source>
</evidence>
<feature type="transmembrane region" description="Helical" evidence="8">
    <location>
        <begin position="274"/>
        <end position="296"/>
    </location>
</feature>
<dbReference type="AlphaFoldDB" id="A0A5C9A0X8"/>
<keyword evidence="5 8" id="KW-0812">Transmembrane</keyword>
<feature type="transmembrane region" description="Helical" evidence="8">
    <location>
        <begin position="308"/>
        <end position="326"/>
    </location>
</feature>
<comment type="caution">
    <text evidence="10">The sequence shown here is derived from an EMBL/GenBank/DDBJ whole genome shotgun (WGS) entry which is preliminary data.</text>
</comment>
<evidence type="ECO:0000256" key="3">
    <source>
        <dbReference type="ARBA" id="ARBA00022448"/>
    </source>
</evidence>
<feature type="transmembrane region" description="Helical" evidence="8">
    <location>
        <begin position="366"/>
        <end position="384"/>
    </location>
</feature>
<dbReference type="InterPro" id="IPR047817">
    <property type="entry name" value="ABC2_TM_bact-type"/>
</dbReference>
<evidence type="ECO:0000259" key="9">
    <source>
        <dbReference type="PROSITE" id="PS51012"/>
    </source>
</evidence>
<evidence type="ECO:0000256" key="1">
    <source>
        <dbReference type="ARBA" id="ARBA00004651"/>
    </source>
</evidence>
<gene>
    <name evidence="10" type="ORF">FVW59_00385</name>
</gene>
<keyword evidence="4" id="KW-1003">Cell membrane</keyword>
<protein>
    <submittedName>
        <fullName evidence="10">ABC transporter permease</fullName>
    </submittedName>
</protein>
<feature type="transmembrane region" description="Helical" evidence="8">
    <location>
        <begin position="44"/>
        <end position="64"/>
    </location>
</feature>
<dbReference type="OrthoDB" id="9808686at2"/>
<dbReference type="PANTHER" id="PTHR30294:SF29">
    <property type="entry name" value="MULTIDRUG ABC TRANSPORTER PERMEASE YBHS-RELATED"/>
    <property type="match status" value="1"/>
</dbReference>
<dbReference type="InterPro" id="IPR051449">
    <property type="entry name" value="ABC-2_transporter_component"/>
</dbReference>
<dbReference type="PANTHER" id="PTHR30294">
    <property type="entry name" value="MEMBRANE COMPONENT OF ABC TRANSPORTER YHHJ-RELATED"/>
    <property type="match status" value="1"/>
</dbReference>
<feature type="domain" description="ABC transmembrane type-2" evidence="9">
    <location>
        <begin position="160"/>
        <end position="387"/>
    </location>
</feature>
<dbReference type="GO" id="GO:0140359">
    <property type="term" value="F:ABC-type transporter activity"/>
    <property type="evidence" value="ECO:0007669"/>
    <property type="project" value="InterPro"/>
</dbReference>
<accession>A0A5C9A0X8</accession>
<dbReference type="EMBL" id="VRYZ01000001">
    <property type="protein sequence ID" value="TXS94416.1"/>
    <property type="molecule type" value="Genomic_DNA"/>
</dbReference>
<dbReference type="InterPro" id="IPR013525">
    <property type="entry name" value="ABC2_TM"/>
</dbReference>
<name>A0A5C9A0X8_9GAMM</name>
<evidence type="ECO:0000256" key="7">
    <source>
        <dbReference type="ARBA" id="ARBA00023136"/>
    </source>
</evidence>
<evidence type="ECO:0000313" key="11">
    <source>
        <dbReference type="Proteomes" id="UP000321933"/>
    </source>
</evidence>
<dbReference type="Gene3D" id="3.40.1710.10">
    <property type="entry name" value="abc type-2 transporter like domain"/>
    <property type="match status" value="1"/>
</dbReference>
<evidence type="ECO:0000256" key="8">
    <source>
        <dbReference type="SAM" id="Phobius"/>
    </source>
</evidence>
<organism evidence="10 11">
    <name type="scientific">Parahaliea aestuarii</name>
    <dbReference type="NCBI Taxonomy" id="1852021"/>
    <lineage>
        <taxon>Bacteria</taxon>
        <taxon>Pseudomonadati</taxon>
        <taxon>Pseudomonadota</taxon>
        <taxon>Gammaproteobacteria</taxon>
        <taxon>Cellvibrionales</taxon>
        <taxon>Halieaceae</taxon>
        <taxon>Parahaliea</taxon>
    </lineage>
</organism>
<keyword evidence="11" id="KW-1185">Reference proteome</keyword>
<reference evidence="10 11" key="1">
    <citation type="submission" date="2019-08" db="EMBL/GenBank/DDBJ databases">
        <title>Parahaliea maris sp. nov., isolated from the surface seawater.</title>
        <authorList>
            <person name="Liu Y."/>
        </authorList>
    </citation>
    <scope>NUCLEOTIDE SEQUENCE [LARGE SCALE GENOMIC DNA]</scope>
    <source>
        <strain evidence="10 11">S2-26</strain>
    </source>
</reference>
<evidence type="ECO:0000256" key="2">
    <source>
        <dbReference type="ARBA" id="ARBA00007783"/>
    </source>
</evidence>
<dbReference type="Proteomes" id="UP000321933">
    <property type="component" value="Unassembled WGS sequence"/>
</dbReference>
<dbReference type="PROSITE" id="PS51012">
    <property type="entry name" value="ABC_TM2"/>
    <property type="match status" value="1"/>
</dbReference>